<evidence type="ECO:0000313" key="2">
    <source>
        <dbReference type="EMBL" id="TGJ79640.1"/>
    </source>
</evidence>
<proteinExistence type="predicted"/>
<dbReference type="AlphaFoldDB" id="A0A4Z0YL99"/>
<feature type="compositionally biased region" description="Basic and acidic residues" evidence="1">
    <location>
        <begin position="730"/>
        <end position="748"/>
    </location>
</feature>
<feature type="region of interest" description="Disordered" evidence="1">
    <location>
        <begin position="319"/>
        <end position="370"/>
    </location>
</feature>
<feature type="compositionally biased region" description="Polar residues" evidence="1">
    <location>
        <begin position="712"/>
        <end position="723"/>
    </location>
</feature>
<dbReference type="STRING" id="37992.A0A4Z0YL99"/>
<feature type="region of interest" description="Disordered" evidence="1">
    <location>
        <begin position="423"/>
        <end position="510"/>
    </location>
</feature>
<feature type="compositionally biased region" description="Pro residues" evidence="1">
    <location>
        <begin position="12"/>
        <end position="21"/>
    </location>
</feature>
<feature type="region of interest" description="Disordered" evidence="1">
    <location>
        <begin position="773"/>
        <end position="807"/>
    </location>
</feature>
<gene>
    <name evidence="2" type="ORF">E0Z10_g9138</name>
</gene>
<name>A0A4Z0YL99_9PEZI</name>
<feature type="compositionally biased region" description="Polar residues" evidence="1">
    <location>
        <begin position="664"/>
        <end position="682"/>
    </location>
</feature>
<reference evidence="2 3" key="1">
    <citation type="submission" date="2019-03" db="EMBL/GenBank/DDBJ databases">
        <title>Draft genome sequence of Xylaria hypoxylon DSM 108379, a ubiquitous saprotrophic-parasitic fungi on hardwood.</title>
        <authorList>
            <person name="Buettner E."/>
            <person name="Leonhardt S."/>
            <person name="Gebauer A.M."/>
            <person name="Liers C."/>
            <person name="Hofrichter M."/>
            <person name="Kellner H."/>
        </authorList>
    </citation>
    <scope>NUCLEOTIDE SEQUENCE [LARGE SCALE GENOMIC DNA]</scope>
    <source>
        <strain evidence="2 3">DSM 108379</strain>
    </source>
</reference>
<feature type="region of interest" description="Disordered" evidence="1">
    <location>
        <begin position="835"/>
        <end position="868"/>
    </location>
</feature>
<dbReference type="EMBL" id="SKBN01000273">
    <property type="protein sequence ID" value="TGJ79640.1"/>
    <property type="molecule type" value="Genomic_DNA"/>
</dbReference>
<feature type="compositionally biased region" description="Polar residues" evidence="1">
    <location>
        <begin position="348"/>
        <end position="360"/>
    </location>
</feature>
<feature type="region of interest" description="Disordered" evidence="1">
    <location>
        <begin position="1"/>
        <end position="78"/>
    </location>
</feature>
<evidence type="ECO:0008006" key="4">
    <source>
        <dbReference type="Google" id="ProtNLM"/>
    </source>
</evidence>
<keyword evidence="3" id="KW-1185">Reference proteome</keyword>
<feature type="region of interest" description="Disordered" evidence="1">
    <location>
        <begin position="660"/>
        <end position="760"/>
    </location>
</feature>
<evidence type="ECO:0000256" key="1">
    <source>
        <dbReference type="SAM" id="MobiDB-lite"/>
    </source>
</evidence>
<organism evidence="2 3">
    <name type="scientific">Xylaria hypoxylon</name>
    <dbReference type="NCBI Taxonomy" id="37992"/>
    <lineage>
        <taxon>Eukaryota</taxon>
        <taxon>Fungi</taxon>
        <taxon>Dikarya</taxon>
        <taxon>Ascomycota</taxon>
        <taxon>Pezizomycotina</taxon>
        <taxon>Sordariomycetes</taxon>
        <taxon>Xylariomycetidae</taxon>
        <taxon>Xylariales</taxon>
        <taxon>Xylariaceae</taxon>
        <taxon>Xylaria</taxon>
    </lineage>
</organism>
<feature type="compositionally biased region" description="Polar residues" evidence="1">
    <location>
        <begin position="477"/>
        <end position="487"/>
    </location>
</feature>
<dbReference type="Proteomes" id="UP000297716">
    <property type="component" value="Unassembled WGS sequence"/>
</dbReference>
<evidence type="ECO:0000313" key="3">
    <source>
        <dbReference type="Proteomes" id="UP000297716"/>
    </source>
</evidence>
<feature type="region of interest" description="Disordered" evidence="1">
    <location>
        <begin position="107"/>
        <end position="132"/>
    </location>
</feature>
<sequence length="868" mass="92883">MYSNTQRDPARPFLPPPPPLTTPSQGQLNHMTGIPPPPPRYPLAPATINGVLLPPPPGPPPNSALGPQAPWQGSWGRPYDGRSGFIPLQHPNAPVAYNPRLHHQLSSNALSSLPPPPPLTSDHPGKSNNNRLGNEDVEERAAMTATYIPGPGDTYGEGVGIPGFFPDDTSTYSSASQTSWLTASQPASSAATLTSTDDGRAGLYANVFQTKQLSTMSNATVAHAEIPPELAAKWPLDQVLLWLAANGFSKDWQETFKGLDLHGARFLELGSQRGGRGNFGMMHQMVYPRLAQECANSGTGWDQSREREEGKRMRRLIRSLATGKPLEPSKVHQSHARKESFSGAHGQNAGTDIESPNTPIKPNGLGAAIRGFPQAPRATTMPISSTMATESNHRAMLKNIDIESNRKGSPSSASEFGEGILRRQSPSASPKLPVSLPPSSPSSRFPCHKPRNSTDSVSSSAAIYGSGIPPEAGQLLRNAQNNTSYGSRLSPMDPGERSAGAEPNSAKDGKNLFGFLKKKHKHRDDDRDSPTSPSLFKLSGTLTNGMGPISQRTYILVTMDGWNYRMCDVTDCDTAGELRINISMNLGLPDPDSLQMYPTELGQAVHEQSLGDVCVWHPKRATVGSMKLFLKYGDANGGGTSAPSLLVPTDGADSYAHLNGYRMRSSSSPPTSKANTMTSNSRPSDDQLAARAEDHRTKMDQRQPIYPAPRNQVVTKQSPSDSPSGGFVGRDVDFDHPRTSPYEDKKADTLLPQRRAPAPPGVETATLIKANSLSKKTGHSMKLSQGGLDGVPSPRRPATSTGSYEGGIEMSHRQRPALNSPPAGSALGALVNMGSAWGHLGRPSTSAEQRRPKSPNRVGSGPRPGPNM</sequence>
<protein>
    <recommendedName>
        <fullName evidence="4">SAM domain-containing protein</fullName>
    </recommendedName>
</protein>
<accession>A0A4Z0YL99</accession>
<feature type="compositionally biased region" description="Basic and acidic residues" evidence="1">
    <location>
        <begin position="691"/>
        <end position="701"/>
    </location>
</feature>
<feature type="compositionally biased region" description="Low complexity" evidence="1">
    <location>
        <begin position="425"/>
        <end position="434"/>
    </location>
</feature>
<comment type="caution">
    <text evidence="2">The sequence shown here is derived from an EMBL/GenBank/DDBJ whole genome shotgun (WGS) entry which is preliminary data.</text>
</comment>
<feature type="compositionally biased region" description="Pro residues" evidence="1">
    <location>
        <begin position="53"/>
        <end position="62"/>
    </location>
</feature>
<dbReference type="OrthoDB" id="266718at2759"/>